<organism evidence="5 6">
    <name type="scientific">Bradyrhizobium pachyrhizi</name>
    <dbReference type="NCBI Taxonomy" id="280333"/>
    <lineage>
        <taxon>Bacteria</taxon>
        <taxon>Pseudomonadati</taxon>
        <taxon>Pseudomonadota</taxon>
        <taxon>Alphaproteobacteria</taxon>
        <taxon>Hyphomicrobiales</taxon>
        <taxon>Nitrobacteraceae</taxon>
        <taxon>Bradyrhizobium</taxon>
    </lineage>
</organism>
<dbReference type="SUPFAM" id="SSF56176">
    <property type="entry name" value="FAD-binding/transporter-associated domain-like"/>
    <property type="match status" value="1"/>
</dbReference>
<dbReference type="RefSeq" id="WP_157341489.1">
    <property type="nucleotide sequence ID" value="NZ_WQNF01000003.1"/>
</dbReference>
<dbReference type="AlphaFoldDB" id="A0A844SM52"/>
<keyword evidence="6" id="KW-1185">Reference proteome</keyword>
<gene>
    <name evidence="5" type="ORF">GPL21_05170</name>
</gene>
<evidence type="ECO:0000313" key="5">
    <source>
        <dbReference type="EMBL" id="MVT64502.1"/>
    </source>
</evidence>
<dbReference type="Proteomes" id="UP000436468">
    <property type="component" value="Unassembled WGS sequence"/>
</dbReference>
<dbReference type="Gene3D" id="3.30.465.10">
    <property type="match status" value="1"/>
</dbReference>
<keyword evidence="3" id="KW-0560">Oxidoreductase</keyword>
<dbReference type="PANTHER" id="PTHR42659">
    <property type="entry name" value="XANTHINE DEHYDROGENASE SUBUNIT C-RELATED"/>
    <property type="match status" value="1"/>
</dbReference>
<protein>
    <submittedName>
        <fullName evidence="5">Carbon monoxide dehydrogenase</fullName>
    </submittedName>
</protein>
<dbReference type="InterPro" id="IPR016167">
    <property type="entry name" value="FAD-bd_PCMH_sub1"/>
</dbReference>
<evidence type="ECO:0000313" key="6">
    <source>
        <dbReference type="Proteomes" id="UP000436468"/>
    </source>
</evidence>
<evidence type="ECO:0000256" key="2">
    <source>
        <dbReference type="ARBA" id="ARBA00022827"/>
    </source>
</evidence>
<dbReference type="Gene3D" id="3.30.43.10">
    <property type="entry name" value="Uridine Diphospho-n-acetylenolpyruvylglucosamine Reductase, domain 2"/>
    <property type="match status" value="1"/>
</dbReference>
<name>A0A844SM52_9BRAD</name>
<dbReference type="GO" id="GO:0016491">
    <property type="term" value="F:oxidoreductase activity"/>
    <property type="evidence" value="ECO:0007669"/>
    <property type="project" value="UniProtKB-KW"/>
</dbReference>
<dbReference type="InterPro" id="IPR036318">
    <property type="entry name" value="FAD-bd_PCMH-like_sf"/>
</dbReference>
<accession>A0A844SM52</accession>
<feature type="domain" description="FAD-binding PCMH-type" evidence="4">
    <location>
        <begin position="1"/>
        <end position="178"/>
    </location>
</feature>
<dbReference type="PROSITE" id="PS51387">
    <property type="entry name" value="FAD_PCMH"/>
    <property type="match status" value="1"/>
</dbReference>
<keyword evidence="1" id="KW-0285">Flavoprotein</keyword>
<reference evidence="5 6" key="1">
    <citation type="submission" date="2019-12" db="EMBL/GenBank/DDBJ databases">
        <title>Draft genome sequences Bradyrhizobium cajani AMBPC1010, Bradyrhizobium pachyrhizi AMBPC1040 and Bradyrhizobium yuanmingense ALSPC3051, three plant growth promoting strains isolated from nodules of Cajanus cajan L. in Dominican Republic.</title>
        <authorList>
            <person name="Flores-Felix J.D."/>
            <person name="Araujo J."/>
            <person name="Diaz-Alcantara C."/>
            <person name="Gonzalez-Andres F."/>
            <person name="Velazquez E."/>
        </authorList>
    </citation>
    <scope>NUCLEOTIDE SEQUENCE [LARGE SCALE GENOMIC DNA]</scope>
    <source>
        <strain evidence="5 6">1040</strain>
    </source>
</reference>
<proteinExistence type="predicted"/>
<dbReference type="InterPro" id="IPR016166">
    <property type="entry name" value="FAD-bd_PCMH"/>
</dbReference>
<dbReference type="Pfam" id="PF00941">
    <property type="entry name" value="FAD_binding_5"/>
    <property type="match status" value="1"/>
</dbReference>
<dbReference type="EMBL" id="WQNF01000003">
    <property type="protein sequence ID" value="MVT64502.1"/>
    <property type="molecule type" value="Genomic_DNA"/>
</dbReference>
<dbReference type="InterPro" id="IPR016169">
    <property type="entry name" value="FAD-bd_PCMH_sub2"/>
</dbReference>
<keyword evidence="2" id="KW-0274">FAD</keyword>
<dbReference type="InterPro" id="IPR002346">
    <property type="entry name" value="Mopterin_DH_FAD-bd"/>
</dbReference>
<sequence length="280" mass="29414">MKPAAFTYSRARSVADTVEQLAAANGEAKVFAGGQSLGPMLNLRLARPGVLIDIRHIAELRRVEASDQHVAIGATVTHADIEDGGFEDVTCGMLPFVAHGIAYRAIRNRGTVGGSLAHSDPAADWISTMVALDATIVAQSAKEGARRIAAADFIAGAFTPTLGAVELVTAIELRRFSAGARWGYYKVCRKTGEFAKAIGICVMDEAAGVFKVVAGATEGRPIVLGEASRLLREAGPDRAITAVPDEIGQVLAHLTASHRQQMNAAVCRSLAQLSKGRAKA</sequence>
<dbReference type="InterPro" id="IPR051312">
    <property type="entry name" value="Diverse_Substr_Oxidored"/>
</dbReference>
<evidence type="ECO:0000256" key="3">
    <source>
        <dbReference type="ARBA" id="ARBA00023002"/>
    </source>
</evidence>
<evidence type="ECO:0000256" key="1">
    <source>
        <dbReference type="ARBA" id="ARBA00022630"/>
    </source>
</evidence>
<dbReference type="GO" id="GO:0071949">
    <property type="term" value="F:FAD binding"/>
    <property type="evidence" value="ECO:0007669"/>
    <property type="project" value="InterPro"/>
</dbReference>
<dbReference type="PANTHER" id="PTHR42659:SF2">
    <property type="entry name" value="XANTHINE DEHYDROGENASE SUBUNIT C-RELATED"/>
    <property type="match status" value="1"/>
</dbReference>
<evidence type="ECO:0000259" key="4">
    <source>
        <dbReference type="PROSITE" id="PS51387"/>
    </source>
</evidence>
<comment type="caution">
    <text evidence="5">The sequence shown here is derived from an EMBL/GenBank/DDBJ whole genome shotgun (WGS) entry which is preliminary data.</text>
</comment>